<feature type="domain" description="Gp5/Type VI secretion system Vgr C-terminal trimerisation" evidence="5">
    <location>
        <begin position="482"/>
        <end position="578"/>
    </location>
</feature>
<dbReference type="SUPFAM" id="SSF69255">
    <property type="entry name" value="gp5 N-terminal domain-like"/>
    <property type="match status" value="1"/>
</dbReference>
<organism evidence="6">
    <name type="scientific">Pseudomonas putida</name>
    <name type="common">Arthrobacter siderocapsulatus</name>
    <dbReference type="NCBI Taxonomy" id="303"/>
    <lineage>
        <taxon>Bacteria</taxon>
        <taxon>Pseudomonadati</taxon>
        <taxon>Pseudomonadota</taxon>
        <taxon>Gammaproteobacteria</taxon>
        <taxon>Pseudomonadales</taxon>
        <taxon>Pseudomonadaceae</taxon>
        <taxon>Pseudomonas</taxon>
    </lineage>
</organism>
<gene>
    <name evidence="6" type="ORF">IEC33019_1183</name>
</gene>
<dbReference type="GO" id="GO:0005576">
    <property type="term" value="C:extracellular region"/>
    <property type="evidence" value="ECO:0007669"/>
    <property type="project" value="UniProtKB-SubCell"/>
</dbReference>
<dbReference type="InterPro" id="IPR006533">
    <property type="entry name" value="T6SS_Vgr_RhsGE"/>
</dbReference>
<dbReference type="AlphaFoldDB" id="A0A1B2F3C2"/>
<dbReference type="InterPro" id="IPR050708">
    <property type="entry name" value="T6SS_VgrG/RHS"/>
</dbReference>
<evidence type="ECO:0000259" key="4">
    <source>
        <dbReference type="Pfam" id="PF04717"/>
    </source>
</evidence>
<dbReference type="NCBIfam" id="TIGR01646">
    <property type="entry name" value="vgr_GE"/>
    <property type="match status" value="1"/>
</dbReference>
<dbReference type="SUPFAM" id="SSF69279">
    <property type="entry name" value="Phage tail proteins"/>
    <property type="match status" value="2"/>
</dbReference>
<sequence length="618" mass="69322">MPMDDLAALFAPQHRRLIKLTTPLSSDQPLLVDLFAGSEGLSSLFSYDLSLISQDAHIALKSLIGKPVLLEIELAEGNTQPIHGYITHFGNQGSDGALARYTATLEPWLWMLSRRFDSRIFQDQTVEQVLTQVFSAYGTLPRFEFRLTRPLKAHSYITQYRESDFNFVQRLLDSEGLFYYFEHTHEHHTLVVMDNSSLLDPLPAQPKIRFHSASVTETADAITHWGGSRELQSGRMAVQTFDYKQPRNLLPVSMNSINEQGDVEAFEIFDFPGAYTHGTYDEGERLVRNRLEAMEARAKVFFGKSNCRAMCMGHTFELLQHYEHDLGPLDDRRFLLLAIQHRGANNYLNGTSAHYDNDFTCIRSKVPFRPQPSTKRPLLHGPQTAIVVGPPGEEIFTDSLGRVKLQFHWDRHGQHDDHSSCWVRVAQAWASGGFGSIQIPRVGDEVVVSFLDGNPDRPLVTGSLYNSQNQPPWSLPQNKTQSGFLTRSTQSGAAAANFIRFEDKQGAEQVMIHAERFMDTEVELDETHTVGNNRTLAVGGNHVETIKQDALVHVEQGAYALVVEKKHIQIQANTCITLQVGGSSLTLTPDAITLKANTIVSESQGETRIEGNPIKLNR</sequence>
<dbReference type="SUPFAM" id="SSF69349">
    <property type="entry name" value="Phage fibre proteins"/>
    <property type="match status" value="1"/>
</dbReference>
<dbReference type="Pfam" id="PF05954">
    <property type="entry name" value="Phage_GPD"/>
    <property type="match status" value="1"/>
</dbReference>
<protein>
    <submittedName>
        <fullName evidence="6">Phage-related baseplate assembly protein</fullName>
    </submittedName>
</protein>
<dbReference type="Gene3D" id="2.40.50.230">
    <property type="entry name" value="Gp5 N-terminal domain"/>
    <property type="match status" value="1"/>
</dbReference>
<dbReference type="PANTHER" id="PTHR32305:SF15">
    <property type="entry name" value="PROTEIN RHSA-RELATED"/>
    <property type="match status" value="1"/>
</dbReference>
<dbReference type="RefSeq" id="WP_070093070.1">
    <property type="nucleotide sequence ID" value="NZ_CP016634.1"/>
</dbReference>
<evidence type="ECO:0000259" key="5">
    <source>
        <dbReference type="Pfam" id="PF22178"/>
    </source>
</evidence>
<dbReference type="Gene3D" id="2.30.110.50">
    <property type="match status" value="1"/>
</dbReference>
<dbReference type="EMBL" id="CP016634">
    <property type="protein sequence ID" value="ANY86752.1"/>
    <property type="molecule type" value="Genomic_DNA"/>
</dbReference>
<reference evidence="6" key="1">
    <citation type="submission" date="2016-07" db="EMBL/GenBank/DDBJ databases">
        <title>New class B carbapenemase carried by novel plasmid in Pseudomonas putida enviromental strain in eastern Amazonia.</title>
        <authorList>
            <person name="Souza C.O."/>
            <person name="Lima K.V."/>
            <person name="Brasiliense D.M."/>
            <person name="Perez-Chaparro P.J."/>
            <person name="Mamizuka E.M."/>
            <person name="Lima M.O."/>
            <person name="Lima L.N."/>
            <person name="McCulloch J.A."/>
        </authorList>
    </citation>
    <scope>NUCLEOTIDE SEQUENCE [LARGE SCALE GENOMIC DNA]</scope>
    <source>
        <strain evidence="6">IEC33019</strain>
    </source>
</reference>
<evidence type="ECO:0000313" key="6">
    <source>
        <dbReference type="EMBL" id="ANY86752.1"/>
    </source>
</evidence>
<proteinExistence type="inferred from homology"/>
<keyword evidence="3" id="KW-0964">Secreted</keyword>
<comment type="subcellular location">
    <subcellularLocation>
        <location evidence="1">Secreted</location>
    </subcellularLocation>
</comment>
<dbReference type="InterPro" id="IPR037026">
    <property type="entry name" value="Vgr_OB-fold_dom_sf"/>
</dbReference>
<dbReference type="InterPro" id="IPR054030">
    <property type="entry name" value="Gp5_Vgr_C"/>
</dbReference>
<evidence type="ECO:0000256" key="3">
    <source>
        <dbReference type="ARBA" id="ARBA00022525"/>
    </source>
</evidence>
<dbReference type="Gene3D" id="3.55.50.10">
    <property type="entry name" value="Baseplate protein-like domains"/>
    <property type="match status" value="1"/>
</dbReference>
<evidence type="ECO:0000256" key="1">
    <source>
        <dbReference type="ARBA" id="ARBA00004613"/>
    </source>
</evidence>
<feature type="domain" description="Gp5/Type VI secretion system Vgr protein OB-fold" evidence="4">
    <location>
        <begin position="398"/>
        <end position="465"/>
    </location>
</feature>
<dbReference type="InterPro" id="IPR006531">
    <property type="entry name" value="Gp5/Vgr_OB"/>
</dbReference>
<dbReference type="NCBIfam" id="TIGR03361">
    <property type="entry name" value="VI_Rhs_Vgr"/>
    <property type="match status" value="1"/>
</dbReference>
<dbReference type="InterPro" id="IPR017847">
    <property type="entry name" value="T6SS_RhsGE_Vgr_subset"/>
</dbReference>
<dbReference type="Pfam" id="PF22178">
    <property type="entry name" value="Gp5_trimer_C"/>
    <property type="match status" value="1"/>
</dbReference>
<dbReference type="Gene3D" id="4.10.220.110">
    <property type="match status" value="1"/>
</dbReference>
<dbReference type="Pfam" id="PF04717">
    <property type="entry name" value="Phage_base_V"/>
    <property type="match status" value="1"/>
</dbReference>
<comment type="similarity">
    <text evidence="2">Belongs to the VgrG protein family.</text>
</comment>
<name>A0A1B2F3C2_PSEPU</name>
<dbReference type="PANTHER" id="PTHR32305">
    <property type="match status" value="1"/>
</dbReference>
<accession>A0A1B2F3C2</accession>
<evidence type="ECO:0000256" key="2">
    <source>
        <dbReference type="ARBA" id="ARBA00005558"/>
    </source>
</evidence>